<dbReference type="EMBL" id="CP108021">
    <property type="protein sequence ID" value="WUM18524.1"/>
    <property type="molecule type" value="Genomic_DNA"/>
</dbReference>
<proteinExistence type="predicted"/>
<protein>
    <recommendedName>
        <fullName evidence="5">Anti-sigma-M factor RsmA</fullName>
    </recommendedName>
</protein>
<evidence type="ECO:0000256" key="1">
    <source>
        <dbReference type="SAM" id="MobiDB-lite"/>
    </source>
</evidence>
<dbReference type="Proteomes" id="UP001432128">
    <property type="component" value="Chromosome"/>
</dbReference>
<evidence type="ECO:0000313" key="4">
    <source>
        <dbReference type="Proteomes" id="UP001432128"/>
    </source>
</evidence>
<gene>
    <name evidence="3" type="ORF">OG579_12265</name>
</gene>
<sequence length="270" mass="26948">MTDDSSAPHPGPPFPVDLVADLHAGALPEDEAAALWPRVRADPAARRVLDALDATRADLASAPVADEPPPAAVRAAIEATLASLEGGSTATEGDAATDGEVESLADARARLRDAGRRRGLLIALAAAAVISVVTLVVAISTASMSSQGTVTNAEPSVTSPQLAPTSSGDTAGTATSPVALLSVLGRSGASFDGPTDAARLRRCLSANGVAPSTPVLGSGTLTVDGGRRTVVLLGTGQAGRFDALVVGTDCDTGRPALISRQRIGGTPPTR</sequence>
<dbReference type="AlphaFoldDB" id="A0AAU4JXL2"/>
<reference evidence="3 4" key="1">
    <citation type="submission" date="2022-10" db="EMBL/GenBank/DDBJ databases">
        <title>The complete genomes of actinobacterial strains from the NBC collection.</title>
        <authorList>
            <person name="Joergensen T.S."/>
            <person name="Alvarez Arevalo M."/>
            <person name="Sterndorff E.B."/>
            <person name="Faurdal D."/>
            <person name="Vuksanovic O."/>
            <person name="Mourched A.-S."/>
            <person name="Charusanti P."/>
            <person name="Shaw S."/>
            <person name="Blin K."/>
            <person name="Weber T."/>
        </authorList>
    </citation>
    <scope>NUCLEOTIDE SEQUENCE [LARGE SCALE GENOMIC DNA]</scope>
    <source>
        <strain evidence="3 4">NBC_00319</strain>
    </source>
</reference>
<feature type="transmembrane region" description="Helical" evidence="2">
    <location>
        <begin position="120"/>
        <end position="139"/>
    </location>
</feature>
<evidence type="ECO:0000256" key="2">
    <source>
        <dbReference type="SAM" id="Phobius"/>
    </source>
</evidence>
<dbReference type="KEGG" id="whr:OG579_12265"/>
<organism evidence="3 4">
    <name type="scientific">Williamsia herbipolensis</name>
    <dbReference type="NCBI Taxonomy" id="1603258"/>
    <lineage>
        <taxon>Bacteria</taxon>
        <taxon>Bacillati</taxon>
        <taxon>Actinomycetota</taxon>
        <taxon>Actinomycetes</taxon>
        <taxon>Mycobacteriales</taxon>
        <taxon>Nocardiaceae</taxon>
        <taxon>Williamsia</taxon>
    </lineage>
</organism>
<keyword evidence="2" id="KW-0472">Membrane</keyword>
<evidence type="ECO:0008006" key="5">
    <source>
        <dbReference type="Google" id="ProtNLM"/>
    </source>
</evidence>
<keyword evidence="2" id="KW-1133">Transmembrane helix</keyword>
<evidence type="ECO:0000313" key="3">
    <source>
        <dbReference type="EMBL" id="WUM18524.1"/>
    </source>
</evidence>
<keyword evidence="4" id="KW-1185">Reference proteome</keyword>
<keyword evidence="2" id="KW-0812">Transmembrane</keyword>
<feature type="region of interest" description="Disordered" evidence="1">
    <location>
        <begin position="147"/>
        <end position="171"/>
    </location>
</feature>
<dbReference type="RefSeq" id="WP_328856147.1">
    <property type="nucleotide sequence ID" value="NZ_CP108021.1"/>
</dbReference>
<feature type="compositionally biased region" description="Polar residues" evidence="1">
    <location>
        <begin position="147"/>
        <end position="162"/>
    </location>
</feature>
<name>A0AAU4JXL2_9NOCA</name>
<accession>A0AAU4JXL2</accession>